<keyword evidence="2" id="KW-1185">Reference proteome</keyword>
<sequence length="262" mass="30338">MNKIVELCENEKISFILTKTPTLNANLEKYNTVKKYADEHNIDYFDFNEKNLYEKVGFCFTTDLRDAGHLNLWGAKKITNYIGRVLSEQYNFQRCELSQWEDLKDDYEKMQKDCELVHIVDIDKYMAALQDVRYSIFISVNEECTQNLRDHTIQQLRKLGLQASLQEEYGCSYCAVIADGTIVEQKGYNSLNYGGAIRDNLVTYDIKSAGNQSRSLSSIIIEGTEYSKNKRGMNIVVYNNDTRKVIDSVCFDTHERENIASR</sequence>
<evidence type="ECO:0000313" key="1">
    <source>
        <dbReference type="EMBL" id="TGY90900.1"/>
    </source>
</evidence>
<accession>A0AC61RQZ1</accession>
<gene>
    <name evidence="1" type="ORF">E5329_23715</name>
</gene>
<organism evidence="1 2">
    <name type="scientific">Petralouisia muris</name>
    <dbReference type="NCBI Taxonomy" id="3032872"/>
    <lineage>
        <taxon>Bacteria</taxon>
        <taxon>Bacillati</taxon>
        <taxon>Bacillota</taxon>
        <taxon>Clostridia</taxon>
        <taxon>Lachnospirales</taxon>
        <taxon>Lachnospiraceae</taxon>
        <taxon>Petralouisia</taxon>
    </lineage>
</organism>
<protein>
    <submittedName>
        <fullName evidence="1">Uncharacterized protein</fullName>
    </submittedName>
</protein>
<name>A0AC61RQZ1_9FIRM</name>
<reference evidence="1" key="1">
    <citation type="submission" date="2019-04" db="EMBL/GenBank/DDBJ databases">
        <title>Microbes associate with the intestines of laboratory mice.</title>
        <authorList>
            <person name="Navarre W."/>
            <person name="Wong E."/>
            <person name="Huang K."/>
            <person name="Tropini C."/>
            <person name="Ng K."/>
            <person name="Yu B."/>
        </authorList>
    </citation>
    <scope>NUCLEOTIDE SEQUENCE</scope>
    <source>
        <strain evidence="1">NM01_1-7b</strain>
    </source>
</reference>
<comment type="caution">
    <text evidence="1">The sequence shown here is derived from an EMBL/GenBank/DDBJ whole genome shotgun (WGS) entry which is preliminary data.</text>
</comment>
<proteinExistence type="predicted"/>
<dbReference type="Proteomes" id="UP000304953">
    <property type="component" value="Unassembled WGS sequence"/>
</dbReference>
<dbReference type="EMBL" id="SRYA01000079">
    <property type="protein sequence ID" value="TGY90900.1"/>
    <property type="molecule type" value="Genomic_DNA"/>
</dbReference>
<evidence type="ECO:0000313" key="2">
    <source>
        <dbReference type="Proteomes" id="UP000304953"/>
    </source>
</evidence>